<proteinExistence type="predicted"/>
<dbReference type="AlphaFoldDB" id="A6NZ63"/>
<keyword evidence="1" id="KW-1133">Transmembrane helix</keyword>
<feature type="transmembrane region" description="Helical" evidence="1">
    <location>
        <begin position="34"/>
        <end position="52"/>
    </location>
</feature>
<dbReference type="eggNOG" id="COG2431">
    <property type="taxonomic scope" value="Bacteria"/>
</dbReference>
<reference evidence="2 3" key="2">
    <citation type="submission" date="2007-06" db="EMBL/GenBank/DDBJ databases">
        <title>Draft genome sequence of Pseudoflavonifractor capillosus ATCC 29799.</title>
        <authorList>
            <person name="Sudarsanam P."/>
            <person name="Ley R."/>
            <person name="Guruge J."/>
            <person name="Turnbaugh P.J."/>
            <person name="Mahowald M."/>
            <person name="Liep D."/>
            <person name="Gordon J."/>
        </authorList>
    </citation>
    <scope>NUCLEOTIDE SEQUENCE [LARGE SCALE GENOMIC DNA]</scope>
    <source>
        <strain evidence="2 3">ATCC 29799</strain>
    </source>
</reference>
<dbReference type="STRING" id="411467.BACCAP_03514"/>
<reference evidence="2 3" key="1">
    <citation type="submission" date="2007-04" db="EMBL/GenBank/DDBJ databases">
        <authorList>
            <person name="Fulton L."/>
            <person name="Clifton S."/>
            <person name="Fulton B."/>
            <person name="Xu J."/>
            <person name="Minx P."/>
            <person name="Pepin K.H."/>
            <person name="Johnson M."/>
            <person name="Thiruvilangam P."/>
            <person name="Bhonagiri V."/>
            <person name="Nash W.E."/>
            <person name="Mardis E.R."/>
            <person name="Wilson R.K."/>
        </authorList>
    </citation>
    <scope>NUCLEOTIDE SEQUENCE [LARGE SCALE GENOMIC DNA]</scope>
    <source>
        <strain evidence="2 3">ATCC 29799</strain>
    </source>
</reference>
<dbReference type="Proteomes" id="UP000003639">
    <property type="component" value="Unassembled WGS sequence"/>
</dbReference>
<evidence type="ECO:0008006" key="4">
    <source>
        <dbReference type="Google" id="ProtNLM"/>
    </source>
</evidence>
<evidence type="ECO:0000256" key="1">
    <source>
        <dbReference type="SAM" id="Phobius"/>
    </source>
</evidence>
<name>A6NZ63_9FIRM</name>
<dbReference type="EMBL" id="AAXG02000032">
    <property type="protein sequence ID" value="EDM98712.1"/>
    <property type="molecule type" value="Genomic_DNA"/>
</dbReference>
<comment type="caution">
    <text evidence="2">The sequence shown here is derived from an EMBL/GenBank/DDBJ whole genome shotgun (WGS) entry which is preliminary data.</text>
</comment>
<feature type="transmembrane region" description="Helical" evidence="1">
    <location>
        <begin position="64"/>
        <end position="86"/>
    </location>
</feature>
<keyword evidence="1" id="KW-0472">Membrane</keyword>
<gene>
    <name evidence="2" type="ORF">BACCAP_03514</name>
</gene>
<accession>A6NZ63</accession>
<keyword evidence="3" id="KW-1185">Reference proteome</keyword>
<keyword evidence="1" id="KW-0812">Transmembrane</keyword>
<organism evidence="2 3">
    <name type="scientific">Pseudoflavonifractor capillosus ATCC 29799</name>
    <dbReference type="NCBI Taxonomy" id="411467"/>
    <lineage>
        <taxon>Bacteria</taxon>
        <taxon>Bacillati</taxon>
        <taxon>Bacillota</taxon>
        <taxon>Clostridia</taxon>
        <taxon>Eubacteriales</taxon>
        <taxon>Oscillospiraceae</taxon>
        <taxon>Pseudoflavonifractor</taxon>
    </lineage>
</organism>
<evidence type="ECO:0000313" key="2">
    <source>
        <dbReference type="EMBL" id="EDM98712.1"/>
    </source>
</evidence>
<sequence>MKGDSDMDILIIMCIGMLIGRCKLLRRMKKKNEYLSLACTFILIFSMGVMLGRKDNFFQELSSLGLTSLLFCLIPMAFSILFVYVLTQRFMKKEKEPEATPETREEKA</sequence>
<evidence type="ECO:0000313" key="3">
    <source>
        <dbReference type="Proteomes" id="UP000003639"/>
    </source>
</evidence>
<protein>
    <recommendedName>
        <fullName evidence="4">DUF340 domain-containing protein</fullName>
    </recommendedName>
</protein>